<dbReference type="EMBL" id="FLRE01001621">
    <property type="protein sequence ID" value="SBT56927.1"/>
    <property type="molecule type" value="Genomic_DNA"/>
</dbReference>
<evidence type="ECO:0000313" key="3">
    <source>
        <dbReference type="EMBL" id="SBT56927.1"/>
    </source>
</evidence>
<evidence type="ECO:0000313" key="2">
    <source>
        <dbReference type="EMBL" id="SBT56614.1"/>
    </source>
</evidence>
<protein>
    <submittedName>
        <fullName evidence="3">PIR Superfamily Protein</fullName>
    </submittedName>
</protein>
<dbReference type="Proteomes" id="UP000078550">
    <property type="component" value="Unassembled WGS sequence"/>
</dbReference>
<proteinExistence type="predicted"/>
<gene>
    <name evidence="2" type="ORF">POVWA1_077230</name>
    <name evidence="3" type="ORF">POVWA2_076150</name>
</gene>
<keyword evidence="5" id="KW-1185">Reference proteome</keyword>
<dbReference type="Proteomes" id="UP000078555">
    <property type="component" value="Unassembled WGS sequence"/>
</dbReference>
<reference evidence="3" key="2">
    <citation type="submission" date="2016-05" db="EMBL/GenBank/DDBJ databases">
        <authorList>
            <person name="Lavstsen T."/>
            <person name="Jespersen J.S."/>
        </authorList>
    </citation>
    <scope>NUCLEOTIDE SEQUENCE [LARGE SCALE GENOMIC DNA]</scope>
</reference>
<accession>A0A1A9AL56</accession>
<evidence type="ECO:0000313" key="4">
    <source>
        <dbReference type="Proteomes" id="UP000078550"/>
    </source>
</evidence>
<feature type="region of interest" description="Disordered" evidence="1">
    <location>
        <begin position="225"/>
        <end position="259"/>
    </location>
</feature>
<name>A0A1A9AL56_PLAOA</name>
<sequence>MITECNGKSELPSCKIYELFNEEKGNSNEFNDECNTIHGKLMYDGILDLCKKFGSNLVNVCTDREYNSSLNYNCEFLHHWLFNKIINNLGLHNNGTRNGVKRQFYDTWINMVKKIGCSKKCDPNTELFRSSTIDALIFRKDMYDYTYNYDNFDKIISHGENTCNKLSIYLTSMQQKYDLFKDSCPKIDNKCFHDNKSLEEYSTEKLCRRFGCKSEELCSKYFDEEPTQSIPGEGVSPEEAKESGDVGGETVASVDESETSTILTTLTPIRSWLNNRILQRKNIEEYMDDEANNEIQDNYFLHENREPGKSGYGIAYHSVENISDYNM</sequence>
<evidence type="ECO:0000256" key="1">
    <source>
        <dbReference type="SAM" id="MobiDB-lite"/>
    </source>
</evidence>
<reference evidence="4 5" key="1">
    <citation type="submission" date="2016-05" db="EMBL/GenBank/DDBJ databases">
        <authorList>
            <person name="Naeem Raeece"/>
        </authorList>
    </citation>
    <scope>NUCLEOTIDE SEQUENCE [LARGE SCALE GENOMIC DNA]</scope>
</reference>
<dbReference type="Pfam" id="PF05795">
    <property type="entry name" value="Plasmodium_Vir"/>
    <property type="match status" value="1"/>
</dbReference>
<dbReference type="AlphaFoldDB" id="A0A1A9AL56"/>
<organism evidence="3 4">
    <name type="scientific">Plasmodium ovale wallikeri</name>
    <dbReference type="NCBI Taxonomy" id="864142"/>
    <lineage>
        <taxon>Eukaryota</taxon>
        <taxon>Sar</taxon>
        <taxon>Alveolata</taxon>
        <taxon>Apicomplexa</taxon>
        <taxon>Aconoidasida</taxon>
        <taxon>Haemosporida</taxon>
        <taxon>Plasmodiidae</taxon>
        <taxon>Plasmodium</taxon>
        <taxon>Plasmodium (Plasmodium)</taxon>
    </lineage>
</organism>
<dbReference type="EMBL" id="FLRD01001147">
    <property type="protein sequence ID" value="SBT56614.1"/>
    <property type="molecule type" value="Genomic_DNA"/>
</dbReference>
<dbReference type="InterPro" id="IPR008780">
    <property type="entry name" value="Plasmodium_Vir"/>
</dbReference>
<evidence type="ECO:0000313" key="5">
    <source>
        <dbReference type="Proteomes" id="UP000078555"/>
    </source>
</evidence>